<sequence length="75" mass="8587">MQHDRLQAVTTVEALLLLRRDFFARRAARLLKPQFVRRFPRAYTKDGGNVAAADEAKAIHFGHCRFSMYGRLGPV</sequence>
<organism evidence="1 2">
    <name type="scientific">Burkholderia mayonis</name>
    <dbReference type="NCBI Taxonomy" id="1385591"/>
    <lineage>
        <taxon>Bacteria</taxon>
        <taxon>Pseudomonadati</taxon>
        <taxon>Pseudomonadota</taxon>
        <taxon>Betaproteobacteria</taxon>
        <taxon>Burkholderiales</taxon>
        <taxon>Burkholderiaceae</taxon>
        <taxon>Burkholderia</taxon>
        <taxon>pseudomallei group</taxon>
    </lineage>
</organism>
<proteinExistence type="predicted"/>
<dbReference type="AlphaFoldDB" id="A0A1B4G3A1"/>
<evidence type="ECO:0000313" key="2">
    <source>
        <dbReference type="Proteomes" id="UP000067711"/>
    </source>
</evidence>
<name>A0A1B4G3A1_9BURK</name>
<evidence type="ECO:0000313" key="1">
    <source>
        <dbReference type="EMBL" id="AOJ10363.1"/>
    </source>
</evidence>
<dbReference type="EMBL" id="CP013389">
    <property type="protein sequence ID" value="AOJ10363.1"/>
    <property type="molecule type" value="Genomic_DNA"/>
</dbReference>
<reference evidence="1 2" key="1">
    <citation type="submission" date="2015-12" db="EMBL/GenBank/DDBJ databases">
        <title>Diversity of Burkholderia near neighbor genomes.</title>
        <authorList>
            <person name="Sahl J."/>
            <person name="Wagner D."/>
            <person name="Keim P."/>
        </authorList>
    </citation>
    <scope>NUCLEOTIDE SEQUENCE [LARGE SCALE GENOMIC DNA]</scope>
    <source>
        <strain evidence="1 2">BDU8</strain>
    </source>
</reference>
<accession>A0A1B4G3A1</accession>
<dbReference type="Proteomes" id="UP000067711">
    <property type="component" value="Chromosome 1"/>
</dbReference>
<gene>
    <name evidence="1" type="ORF">WS71_24455</name>
</gene>
<protein>
    <submittedName>
        <fullName evidence="1">Uncharacterized protein</fullName>
    </submittedName>
</protein>